<dbReference type="HOGENOM" id="CLU_972646_0_0_11"/>
<protein>
    <submittedName>
        <fullName evidence="1">Uncharacterized protein</fullName>
    </submittedName>
</protein>
<dbReference type="eggNOG" id="ENOG502ZA10">
    <property type="taxonomic scope" value="Bacteria"/>
</dbReference>
<evidence type="ECO:0000313" key="2">
    <source>
        <dbReference type="Proteomes" id="UP000002255"/>
    </source>
</evidence>
<name>D1BY19_XYLCX</name>
<dbReference type="RefSeq" id="WP_012877604.1">
    <property type="nucleotide sequence ID" value="NC_013530.1"/>
</dbReference>
<dbReference type="Proteomes" id="UP000002255">
    <property type="component" value="Chromosome"/>
</dbReference>
<sequence>MNANDEFLTPEGFRRLLDRLHRAGDGGAWRHDAEAGHVVQYAIEKYGALARSHGFDAEDVAPAAIKLMRTRSVREAIDPWAVLTRAMKLEFVAEARGQGLLCSPDRARKPDVSAHHDAHRFGERDDEYGDNIPLAVVTHAPPSSSDDVAARLAKAKVDGAVGEIVKVFEVIGWPRDLAESGIEYICSRLTECQSRATAYEYLRRDHSALSCLGISKPCWLAMLRTVLGNQNPDRAETWSGRGALYLTAAGMTAFDVLSMPDVVRPIAQTCPTEGHHDD</sequence>
<reference evidence="1 2" key="2">
    <citation type="journal article" date="2010" name="Stand. Genomic Sci.">
        <title>Complete genome sequence of Xylanimonas cellulosilytica type strain (XIL07).</title>
        <authorList>
            <person name="Foster B."/>
            <person name="Pukall R."/>
            <person name="Abt B."/>
            <person name="Nolan M."/>
            <person name="Glavina Del Rio T."/>
            <person name="Chen F."/>
            <person name="Lucas S."/>
            <person name="Tice H."/>
            <person name="Pitluck S."/>
            <person name="Cheng J.-F."/>
            <person name="Chertkov O."/>
            <person name="Brettin T."/>
            <person name="Han C."/>
            <person name="Detter J.C."/>
            <person name="Bruce D."/>
            <person name="Goodwin L."/>
            <person name="Ivanova N."/>
            <person name="Mavromatis K."/>
            <person name="Pati A."/>
            <person name="Mikhailova N."/>
            <person name="Chen A."/>
            <person name="Palaniappan K."/>
            <person name="Land M."/>
            <person name="Hauser L."/>
            <person name="Chang Y.-J."/>
            <person name="Jeffries C.D."/>
            <person name="Chain P."/>
            <person name="Rohde M."/>
            <person name="Goeker M."/>
            <person name="Bristow J."/>
            <person name="Eisen J.A."/>
            <person name="Markowitz V."/>
            <person name="Hugenholtz P."/>
            <person name="Kyrpides N.C."/>
            <person name="Klenk H.-P."/>
            <person name="Lapidus A."/>
        </authorList>
    </citation>
    <scope>NUCLEOTIDE SEQUENCE [LARGE SCALE GENOMIC DNA]</scope>
    <source>
        <strain evidence="2">DSM 15894 / CECT 5975 / LMG 20990 / XIL07</strain>
    </source>
</reference>
<evidence type="ECO:0000313" key="1">
    <source>
        <dbReference type="EMBL" id="ACZ29862.1"/>
    </source>
</evidence>
<dbReference type="OrthoDB" id="3239759at2"/>
<reference evidence="2" key="1">
    <citation type="submission" date="2009-11" db="EMBL/GenBank/DDBJ databases">
        <title>The complete chromosome of Xylanimonas cellulosilytica DSM 15894.</title>
        <authorList>
            <consortium name="US DOE Joint Genome Institute (JGI-PGF)"/>
            <person name="Lucas S."/>
            <person name="Copeland A."/>
            <person name="Lapidus A."/>
            <person name="Glavina del Rio T."/>
            <person name="Dalin E."/>
            <person name="Tice H."/>
            <person name="Bruce D."/>
            <person name="Goodwin L."/>
            <person name="Pitluck S."/>
            <person name="Kyrpides N."/>
            <person name="Mavromatis K."/>
            <person name="Ivanova N."/>
            <person name="Mikhailova N."/>
            <person name="Foster B."/>
            <person name="Clum A."/>
            <person name="Brettin T."/>
            <person name="Detter J.C."/>
            <person name="Han C."/>
            <person name="Larimer F."/>
            <person name="Land M."/>
            <person name="Hauser L."/>
            <person name="Markowitz V."/>
            <person name="Cheng J.F."/>
            <person name="Hugenholtz P."/>
            <person name="Woyke T."/>
            <person name="Wu D."/>
            <person name="Gehrich-Schroeter G."/>
            <person name="Schneider S."/>
            <person name="Pukall S.R."/>
            <person name="Klenk H.P."/>
            <person name="Eisen J.A."/>
        </authorList>
    </citation>
    <scope>NUCLEOTIDE SEQUENCE [LARGE SCALE GENOMIC DNA]</scope>
    <source>
        <strain evidence="2">DSM 15894 / CECT 5975 / LMG 20990 / XIL07</strain>
    </source>
</reference>
<proteinExistence type="predicted"/>
<keyword evidence="2" id="KW-1185">Reference proteome</keyword>
<dbReference type="KEGG" id="xce:Xcel_0827"/>
<dbReference type="STRING" id="446471.Xcel_0827"/>
<dbReference type="EMBL" id="CP001821">
    <property type="protein sequence ID" value="ACZ29862.1"/>
    <property type="molecule type" value="Genomic_DNA"/>
</dbReference>
<gene>
    <name evidence="1" type="ordered locus">Xcel_0827</name>
</gene>
<accession>D1BY19</accession>
<dbReference type="AlphaFoldDB" id="D1BY19"/>
<organism evidence="1 2">
    <name type="scientific">Xylanimonas cellulosilytica (strain DSM 15894 / JCM 12276 / CECT 5975 / KCTC 9989 / LMG 20990 / NBRC 107835 / XIL07)</name>
    <dbReference type="NCBI Taxonomy" id="446471"/>
    <lineage>
        <taxon>Bacteria</taxon>
        <taxon>Bacillati</taxon>
        <taxon>Actinomycetota</taxon>
        <taxon>Actinomycetes</taxon>
        <taxon>Micrococcales</taxon>
        <taxon>Promicromonosporaceae</taxon>
        <taxon>Xylanimonas</taxon>
    </lineage>
</organism>